<keyword evidence="3" id="KW-1185">Reference proteome</keyword>
<comment type="caution">
    <text evidence="2">The sequence shown here is derived from an EMBL/GenBank/DDBJ whole genome shotgun (WGS) entry which is preliminary data.</text>
</comment>
<proteinExistence type="predicted"/>
<evidence type="ECO:0000313" key="3">
    <source>
        <dbReference type="Proteomes" id="UP000600918"/>
    </source>
</evidence>
<name>A0A834N3I6_VESPE</name>
<sequence>MFSRKLKLNFEIFSLNSLCFPSGQEKYDPCAKFVRHANRNFKLHYAPYQELSIDESLIGTLCHFSIIQYLPNKKHHRWVKFWMLCNAVSKYCLIFYSYKGAEVKTDSDGRKFGLGYNVVSSAIELHSVGRKSIKSRDAGALLRNLDFFRSPSLVGSNNYKTKFGDSGGIRETEYQTIEQAKTNPNRLITRKRAAVLGNSPVELNSIHMDQDEYILDFTDRMKYLYQAICDEERYGTYELTENKRNEIDEFTLISSFCDVLSLKHSIKINPNTCENLLDAFAKARQFYTRIEQDRIRC</sequence>
<evidence type="ECO:0000313" key="2">
    <source>
        <dbReference type="EMBL" id="KAF7394490.1"/>
    </source>
</evidence>
<protein>
    <recommendedName>
        <fullName evidence="1">PiggyBac transposable element-derived protein domain-containing protein</fullName>
    </recommendedName>
</protein>
<dbReference type="EMBL" id="JACSDY010000021">
    <property type="protein sequence ID" value="KAF7394490.1"/>
    <property type="molecule type" value="Genomic_DNA"/>
</dbReference>
<dbReference type="AlphaFoldDB" id="A0A834N3I6"/>
<evidence type="ECO:0000259" key="1">
    <source>
        <dbReference type="Pfam" id="PF13843"/>
    </source>
</evidence>
<reference evidence="2" key="1">
    <citation type="journal article" date="2020" name="G3 (Bethesda)">
        <title>High-Quality Assemblies for Three Invasive Social Wasps from the &lt;i&gt;Vespula&lt;/i&gt; Genus.</title>
        <authorList>
            <person name="Harrop T.W.R."/>
            <person name="Guhlin J."/>
            <person name="McLaughlin G.M."/>
            <person name="Permina E."/>
            <person name="Stockwell P."/>
            <person name="Gilligan J."/>
            <person name="Le Lec M.F."/>
            <person name="Gruber M.A.M."/>
            <person name="Quinn O."/>
            <person name="Lovegrove M."/>
            <person name="Duncan E.J."/>
            <person name="Remnant E.J."/>
            <person name="Van Eeckhoven J."/>
            <person name="Graham B."/>
            <person name="Knapp R.A."/>
            <person name="Langford K.W."/>
            <person name="Kronenberg Z."/>
            <person name="Press M.O."/>
            <person name="Eacker S.M."/>
            <person name="Wilson-Rankin E.E."/>
            <person name="Purcell J."/>
            <person name="Lester P.J."/>
            <person name="Dearden P.K."/>
        </authorList>
    </citation>
    <scope>NUCLEOTIDE SEQUENCE</scope>
    <source>
        <strain evidence="2">Volc-1</strain>
    </source>
</reference>
<dbReference type="PANTHER" id="PTHR46599:SF3">
    <property type="entry name" value="PIGGYBAC TRANSPOSABLE ELEMENT-DERIVED PROTEIN 4"/>
    <property type="match status" value="1"/>
</dbReference>
<accession>A0A834N3I6</accession>
<gene>
    <name evidence="2" type="ORF">H0235_017085</name>
</gene>
<dbReference type="Pfam" id="PF13843">
    <property type="entry name" value="DDE_Tnp_1_7"/>
    <property type="match status" value="1"/>
</dbReference>
<dbReference type="Proteomes" id="UP000600918">
    <property type="component" value="Unassembled WGS sequence"/>
</dbReference>
<dbReference type="PANTHER" id="PTHR46599">
    <property type="entry name" value="PIGGYBAC TRANSPOSABLE ELEMENT-DERIVED PROTEIN 4"/>
    <property type="match status" value="1"/>
</dbReference>
<organism evidence="2 3">
    <name type="scientific">Vespula pensylvanica</name>
    <name type="common">Western yellow jacket</name>
    <name type="synonym">Wasp</name>
    <dbReference type="NCBI Taxonomy" id="30213"/>
    <lineage>
        <taxon>Eukaryota</taxon>
        <taxon>Metazoa</taxon>
        <taxon>Ecdysozoa</taxon>
        <taxon>Arthropoda</taxon>
        <taxon>Hexapoda</taxon>
        <taxon>Insecta</taxon>
        <taxon>Pterygota</taxon>
        <taxon>Neoptera</taxon>
        <taxon>Endopterygota</taxon>
        <taxon>Hymenoptera</taxon>
        <taxon>Apocrita</taxon>
        <taxon>Aculeata</taxon>
        <taxon>Vespoidea</taxon>
        <taxon>Vespidae</taxon>
        <taxon>Vespinae</taxon>
        <taxon>Vespula</taxon>
    </lineage>
</organism>
<dbReference type="InterPro" id="IPR029526">
    <property type="entry name" value="PGBD"/>
</dbReference>
<feature type="domain" description="PiggyBac transposable element-derived protein" evidence="1">
    <location>
        <begin position="23"/>
        <end position="106"/>
    </location>
</feature>